<dbReference type="Gene3D" id="3.80.10.10">
    <property type="entry name" value="Ribonuclease Inhibitor"/>
    <property type="match status" value="1"/>
</dbReference>
<proteinExistence type="predicted"/>
<organism evidence="1 2">
    <name type="scientific">Lymnaea stagnalis</name>
    <name type="common">Great pond snail</name>
    <name type="synonym">Helix stagnalis</name>
    <dbReference type="NCBI Taxonomy" id="6523"/>
    <lineage>
        <taxon>Eukaryota</taxon>
        <taxon>Metazoa</taxon>
        <taxon>Spiralia</taxon>
        <taxon>Lophotrochozoa</taxon>
        <taxon>Mollusca</taxon>
        <taxon>Gastropoda</taxon>
        <taxon>Heterobranchia</taxon>
        <taxon>Euthyneura</taxon>
        <taxon>Panpulmonata</taxon>
        <taxon>Hygrophila</taxon>
        <taxon>Lymnaeoidea</taxon>
        <taxon>Lymnaeidae</taxon>
        <taxon>Lymnaea</taxon>
    </lineage>
</organism>
<evidence type="ECO:0000313" key="1">
    <source>
        <dbReference type="EMBL" id="CAL1534269.1"/>
    </source>
</evidence>
<gene>
    <name evidence="1" type="ORF">GSLYS_00008229001</name>
</gene>
<dbReference type="InterPro" id="IPR032675">
    <property type="entry name" value="LRR_dom_sf"/>
</dbReference>
<name>A0AAV2HN52_LYMST</name>
<feature type="non-terminal residue" evidence="1">
    <location>
        <position position="197"/>
    </location>
</feature>
<reference evidence="1 2" key="1">
    <citation type="submission" date="2024-04" db="EMBL/GenBank/DDBJ databases">
        <authorList>
            <consortium name="Genoscope - CEA"/>
            <person name="William W."/>
        </authorList>
    </citation>
    <scope>NUCLEOTIDE SEQUENCE [LARGE SCALE GENOMIC DNA]</scope>
</reference>
<dbReference type="Proteomes" id="UP001497497">
    <property type="component" value="Unassembled WGS sequence"/>
</dbReference>
<sequence length="197" mass="22867">LKSLKLEEQIRIHFLKALKRLTEKQKFLEKFTKIRYIHIDYATMSEEVIKSWATGCPLLKIIGLTAEEFLPENHSIPCEAWQNLTTTHPDLTVILRVQHIKSTRDMLPILSPVIPVAKLRWTMGKNGVTSEFELTRLLRRVASYHRTIKELFLEIPGDFPSFDTISVQNILSNCSHILPFTCEEFIHASTGRNVWRL</sequence>
<evidence type="ECO:0000313" key="2">
    <source>
        <dbReference type="Proteomes" id="UP001497497"/>
    </source>
</evidence>
<comment type="caution">
    <text evidence="1">The sequence shown here is derived from an EMBL/GenBank/DDBJ whole genome shotgun (WGS) entry which is preliminary data.</text>
</comment>
<feature type="non-terminal residue" evidence="1">
    <location>
        <position position="1"/>
    </location>
</feature>
<accession>A0AAV2HN52</accession>
<protein>
    <submittedName>
        <fullName evidence="1">Uncharacterized protein</fullName>
    </submittedName>
</protein>
<dbReference type="EMBL" id="CAXITT010000166">
    <property type="protein sequence ID" value="CAL1534269.1"/>
    <property type="molecule type" value="Genomic_DNA"/>
</dbReference>
<dbReference type="AlphaFoldDB" id="A0AAV2HN52"/>
<keyword evidence="2" id="KW-1185">Reference proteome</keyword>